<evidence type="ECO:0000313" key="1">
    <source>
        <dbReference type="EMBL" id="EME79504.1"/>
    </source>
</evidence>
<dbReference type="EMBL" id="KB446562">
    <property type="protein sequence ID" value="EME79504.1"/>
    <property type="molecule type" value="Genomic_DNA"/>
</dbReference>
<dbReference type="KEGG" id="pfj:MYCFIDRAFT_178095"/>
<dbReference type="HOGENOM" id="CLU_1723186_0_0_1"/>
<name>M2ZK75_PSEFD</name>
<protein>
    <submittedName>
        <fullName evidence="1">Uncharacterized protein</fullName>
    </submittedName>
</protein>
<reference evidence="1 2" key="1">
    <citation type="journal article" date="2012" name="PLoS Pathog.">
        <title>Diverse lifestyles and strategies of plant pathogenesis encoded in the genomes of eighteen Dothideomycetes fungi.</title>
        <authorList>
            <person name="Ohm R.A."/>
            <person name="Feau N."/>
            <person name="Henrissat B."/>
            <person name="Schoch C.L."/>
            <person name="Horwitz B.A."/>
            <person name="Barry K.W."/>
            <person name="Condon B.J."/>
            <person name="Copeland A.C."/>
            <person name="Dhillon B."/>
            <person name="Glaser F."/>
            <person name="Hesse C.N."/>
            <person name="Kosti I."/>
            <person name="LaButti K."/>
            <person name="Lindquist E.A."/>
            <person name="Lucas S."/>
            <person name="Salamov A.A."/>
            <person name="Bradshaw R.E."/>
            <person name="Ciuffetti L."/>
            <person name="Hamelin R.C."/>
            <person name="Kema G.H.J."/>
            <person name="Lawrence C."/>
            <person name="Scott J.A."/>
            <person name="Spatafora J.W."/>
            <person name="Turgeon B.G."/>
            <person name="de Wit P.J.G.M."/>
            <person name="Zhong S."/>
            <person name="Goodwin S.B."/>
            <person name="Grigoriev I.V."/>
        </authorList>
    </citation>
    <scope>NUCLEOTIDE SEQUENCE [LARGE SCALE GENOMIC DNA]</scope>
    <source>
        <strain evidence="1 2">CIRAD86</strain>
    </source>
</reference>
<accession>M2ZK75</accession>
<sequence>MPTNAMIKFLWPKVQERGMDSLEKSWRHMHLLSPLPIRDLPALPISIHAKVLLTLASPRASQAHLARSSRHQQVKRRAQSTCLSTIHSAAPPTTKASLLRTRLWKRGPRDDELRFAPANDSSVYGFAHPLTIFVLVPFPKIRLTGQISCNEN</sequence>
<keyword evidence="2" id="KW-1185">Reference proteome</keyword>
<organism evidence="1 2">
    <name type="scientific">Pseudocercospora fijiensis (strain CIRAD86)</name>
    <name type="common">Black leaf streak disease fungus</name>
    <name type="synonym">Mycosphaerella fijiensis</name>
    <dbReference type="NCBI Taxonomy" id="383855"/>
    <lineage>
        <taxon>Eukaryota</taxon>
        <taxon>Fungi</taxon>
        <taxon>Dikarya</taxon>
        <taxon>Ascomycota</taxon>
        <taxon>Pezizomycotina</taxon>
        <taxon>Dothideomycetes</taxon>
        <taxon>Dothideomycetidae</taxon>
        <taxon>Mycosphaerellales</taxon>
        <taxon>Mycosphaerellaceae</taxon>
        <taxon>Pseudocercospora</taxon>
    </lineage>
</organism>
<dbReference type="VEuPathDB" id="FungiDB:MYCFIDRAFT_178095"/>
<dbReference type="AlphaFoldDB" id="M2ZK75"/>
<proteinExistence type="predicted"/>
<gene>
    <name evidence="1" type="ORF">MYCFIDRAFT_178095</name>
</gene>
<evidence type="ECO:0000313" key="2">
    <source>
        <dbReference type="Proteomes" id="UP000016932"/>
    </source>
</evidence>
<dbReference type="RefSeq" id="XP_007930205.1">
    <property type="nucleotide sequence ID" value="XM_007932014.1"/>
</dbReference>
<dbReference type="GeneID" id="19333885"/>
<dbReference type="Proteomes" id="UP000016932">
    <property type="component" value="Unassembled WGS sequence"/>
</dbReference>